<evidence type="ECO:0000256" key="1">
    <source>
        <dbReference type="SAM" id="MobiDB-lite"/>
    </source>
</evidence>
<dbReference type="RefSeq" id="XP_042925744.1">
    <property type="nucleotide sequence ID" value="XM_043060615.1"/>
</dbReference>
<feature type="compositionally biased region" description="Basic and acidic residues" evidence="1">
    <location>
        <begin position="976"/>
        <end position="995"/>
    </location>
</feature>
<feature type="chain" id="PRO_5014358202" description="Guanylate cyclase domain-containing protein" evidence="3">
    <location>
        <begin position="25"/>
        <end position="1800"/>
    </location>
</feature>
<accession>A0A2K3DW30</accession>
<protein>
    <recommendedName>
        <fullName evidence="6">Guanylate cyclase domain-containing protein</fullName>
    </recommendedName>
</protein>
<feature type="region of interest" description="Disordered" evidence="1">
    <location>
        <begin position="360"/>
        <end position="379"/>
    </location>
</feature>
<feature type="region of interest" description="Disordered" evidence="1">
    <location>
        <begin position="845"/>
        <end position="875"/>
    </location>
</feature>
<dbReference type="GeneID" id="5723051"/>
<feature type="compositionally biased region" description="Low complexity" evidence="1">
    <location>
        <begin position="650"/>
        <end position="660"/>
    </location>
</feature>
<feature type="signal peptide" evidence="3">
    <location>
        <begin position="1"/>
        <end position="24"/>
    </location>
</feature>
<feature type="compositionally biased region" description="Low complexity" evidence="1">
    <location>
        <begin position="668"/>
        <end position="678"/>
    </location>
</feature>
<feature type="region of interest" description="Disordered" evidence="1">
    <location>
        <begin position="1242"/>
        <end position="1390"/>
    </location>
</feature>
<feature type="compositionally biased region" description="Pro residues" evidence="1">
    <location>
        <begin position="364"/>
        <end position="379"/>
    </location>
</feature>
<proteinExistence type="predicted"/>
<keyword evidence="3" id="KW-0732">Signal</keyword>
<evidence type="ECO:0000313" key="5">
    <source>
        <dbReference type="Proteomes" id="UP000006906"/>
    </source>
</evidence>
<dbReference type="ExpressionAtlas" id="A0A2K3DW30">
    <property type="expression patterns" value="baseline"/>
</dbReference>
<feature type="region of interest" description="Disordered" evidence="1">
    <location>
        <begin position="711"/>
        <end position="741"/>
    </location>
</feature>
<dbReference type="InParanoid" id="A0A2K3DW30"/>
<feature type="region of interest" description="Disordered" evidence="1">
    <location>
        <begin position="1667"/>
        <end position="1700"/>
    </location>
</feature>
<feature type="region of interest" description="Disordered" evidence="1">
    <location>
        <begin position="638"/>
        <end position="687"/>
    </location>
</feature>
<feature type="compositionally biased region" description="Gly residues" evidence="1">
    <location>
        <begin position="1757"/>
        <end position="1767"/>
    </location>
</feature>
<feature type="compositionally biased region" description="Gly residues" evidence="1">
    <location>
        <begin position="1378"/>
        <end position="1387"/>
    </location>
</feature>
<dbReference type="Gramene" id="PNW84741">
    <property type="protein sequence ID" value="PNW84741"/>
    <property type="gene ID" value="CHLRE_03g156850v5"/>
</dbReference>
<gene>
    <name evidence="4" type="ORF">CHLRE_03g156850v5</name>
</gene>
<name>A0A2K3DW30_CHLRE</name>
<keyword evidence="2" id="KW-0812">Transmembrane</keyword>
<feature type="compositionally biased region" description="Gly residues" evidence="1">
    <location>
        <begin position="1139"/>
        <end position="1149"/>
    </location>
</feature>
<keyword evidence="2" id="KW-1133">Transmembrane helix</keyword>
<feature type="region of interest" description="Disordered" evidence="1">
    <location>
        <begin position="1721"/>
        <end position="1800"/>
    </location>
</feature>
<feature type="compositionally biased region" description="Polar residues" evidence="1">
    <location>
        <begin position="1099"/>
        <end position="1108"/>
    </location>
</feature>
<dbReference type="KEGG" id="cre:CHLRE_03g156850v5"/>
<evidence type="ECO:0000256" key="2">
    <source>
        <dbReference type="SAM" id="Phobius"/>
    </source>
</evidence>
<feature type="compositionally biased region" description="Polar residues" evidence="1">
    <location>
        <begin position="1667"/>
        <end position="1681"/>
    </location>
</feature>
<dbReference type="EMBL" id="CM008964">
    <property type="protein sequence ID" value="PNW84741.1"/>
    <property type="molecule type" value="Genomic_DNA"/>
</dbReference>
<keyword evidence="5" id="KW-1185">Reference proteome</keyword>
<feature type="compositionally biased region" description="Polar residues" evidence="1">
    <location>
        <begin position="1352"/>
        <end position="1364"/>
    </location>
</feature>
<feature type="region of interest" description="Disordered" evidence="1">
    <location>
        <begin position="803"/>
        <end position="827"/>
    </location>
</feature>
<dbReference type="Proteomes" id="UP000006906">
    <property type="component" value="Chromosome 3"/>
</dbReference>
<feature type="region of interest" description="Disordered" evidence="1">
    <location>
        <begin position="1053"/>
        <end position="1149"/>
    </location>
</feature>
<reference evidence="4 5" key="1">
    <citation type="journal article" date="2007" name="Science">
        <title>The Chlamydomonas genome reveals the evolution of key animal and plant functions.</title>
        <authorList>
            <person name="Merchant S.S."/>
            <person name="Prochnik S.E."/>
            <person name="Vallon O."/>
            <person name="Harris E.H."/>
            <person name="Karpowicz S.J."/>
            <person name="Witman G.B."/>
            <person name="Terry A."/>
            <person name="Salamov A."/>
            <person name="Fritz-Laylin L.K."/>
            <person name="Marechal-Drouard L."/>
            <person name="Marshall W.F."/>
            <person name="Qu L.H."/>
            <person name="Nelson D.R."/>
            <person name="Sanderfoot A.A."/>
            <person name="Spalding M.H."/>
            <person name="Kapitonov V.V."/>
            <person name="Ren Q."/>
            <person name="Ferris P."/>
            <person name="Lindquist E."/>
            <person name="Shapiro H."/>
            <person name="Lucas S.M."/>
            <person name="Grimwood J."/>
            <person name="Schmutz J."/>
            <person name="Cardol P."/>
            <person name="Cerutti H."/>
            <person name="Chanfreau G."/>
            <person name="Chen C.L."/>
            <person name="Cognat V."/>
            <person name="Croft M.T."/>
            <person name="Dent R."/>
            <person name="Dutcher S."/>
            <person name="Fernandez E."/>
            <person name="Fukuzawa H."/>
            <person name="Gonzalez-Ballester D."/>
            <person name="Gonzalez-Halphen D."/>
            <person name="Hallmann A."/>
            <person name="Hanikenne M."/>
            <person name="Hippler M."/>
            <person name="Inwood W."/>
            <person name="Jabbari K."/>
            <person name="Kalanon M."/>
            <person name="Kuras R."/>
            <person name="Lefebvre P.A."/>
            <person name="Lemaire S.D."/>
            <person name="Lobanov A.V."/>
            <person name="Lohr M."/>
            <person name="Manuell A."/>
            <person name="Meier I."/>
            <person name="Mets L."/>
            <person name="Mittag M."/>
            <person name="Mittelmeier T."/>
            <person name="Moroney J.V."/>
            <person name="Moseley J."/>
            <person name="Napoli C."/>
            <person name="Nedelcu A.M."/>
            <person name="Niyogi K."/>
            <person name="Novoselov S.V."/>
            <person name="Paulsen I.T."/>
            <person name="Pazour G."/>
            <person name="Purton S."/>
            <person name="Ral J.P."/>
            <person name="Riano-Pachon D.M."/>
            <person name="Riekhof W."/>
            <person name="Rymarquis L."/>
            <person name="Schroda M."/>
            <person name="Stern D."/>
            <person name="Umen J."/>
            <person name="Willows R."/>
            <person name="Wilson N."/>
            <person name="Zimmer S.L."/>
            <person name="Allmer J."/>
            <person name="Balk J."/>
            <person name="Bisova K."/>
            <person name="Chen C.J."/>
            <person name="Elias M."/>
            <person name="Gendler K."/>
            <person name="Hauser C."/>
            <person name="Lamb M.R."/>
            <person name="Ledford H."/>
            <person name="Long J.C."/>
            <person name="Minagawa J."/>
            <person name="Page M.D."/>
            <person name="Pan J."/>
            <person name="Pootakham W."/>
            <person name="Roje S."/>
            <person name="Rose A."/>
            <person name="Stahlberg E."/>
            <person name="Terauchi A.M."/>
            <person name="Yang P."/>
            <person name="Ball S."/>
            <person name="Bowler C."/>
            <person name="Dieckmann C.L."/>
            <person name="Gladyshev V.N."/>
            <person name="Green P."/>
            <person name="Jorgensen R."/>
            <person name="Mayfield S."/>
            <person name="Mueller-Roeber B."/>
            <person name="Rajamani S."/>
            <person name="Sayre R.T."/>
            <person name="Brokstein P."/>
            <person name="Dubchak I."/>
            <person name="Goodstein D."/>
            <person name="Hornick L."/>
            <person name="Huang Y.W."/>
            <person name="Jhaveri J."/>
            <person name="Luo Y."/>
            <person name="Martinez D."/>
            <person name="Ngau W.C."/>
            <person name="Otillar B."/>
            <person name="Poliakov A."/>
            <person name="Porter A."/>
            <person name="Szajkowski L."/>
            <person name="Werner G."/>
            <person name="Zhou K."/>
            <person name="Grigoriev I.V."/>
            <person name="Rokhsar D.S."/>
            <person name="Grossman A.R."/>
        </authorList>
    </citation>
    <scope>NUCLEOTIDE SEQUENCE [LARGE SCALE GENOMIC DNA]</scope>
    <source>
        <strain evidence="5">CC-503</strain>
    </source>
</reference>
<evidence type="ECO:0000256" key="3">
    <source>
        <dbReference type="SAM" id="SignalP"/>
    </source>
</evidence>
<feature type="region of interest" description="Disordered" evidence="1">
    <location>
        <begin position="971"/>
        <end position="1020"/>
    </location>
</feature>
<feature type="transmembrane region" description="Helical" evidence="2">
    <location>
        <begin position="406"/>
        <end position="430"/>
    </location>
</feature>
<dbReference type="OrthoDB" id="549849at2759"/>
<feature type="compositionally biased region" description="Acidic residues" evidence="1">
    <location>
        <begin position="850"/>
        <end position="860"/>
    </location>
</feature>
<evidence type="ECO:0000313" key="4">
    <source>
        <dbReference type="EMBL" id="PNW84741.1"/>
    </source>
</evidence>
<evidence type="ECO:0008006" key="6">
    <source>
        <dbReference type="Google" id="ProtNLM"/>
    </source>
</evidence>
<organism evidence="4 5">
    <name type="scientific">Chlamydomonas reinhardtii</name>
    <name type="common">Chlamydomonas smithii</name>
    <dbReference type="NCBI Taxonomy" id="3055"/>
    <lineage>
        <taxon>Eukaryota</taxon>
        <taxon>Viridiplantae</taxon>
        <taxon>Chlorophyta</taxon>
        <taxon>core chlorophytes</taxon>
        <taxon>Chlorophyceae</taxon>
        <taxon>CS clade</taxon>
        <taxon>Chlamydomonadales</taxon>
        <taxon>Chlamydomonadaceae</taxon>
        <taxon>Chlamydomonas</taxon>
    </lineage>
</organism>
<sequence>MWSRRHSILVLLICVFSRSIYINALGVAAQVAGVKAPEDAHASVSALGRKLVSQVTTLTGVGVATGVAREADDTPQVTPASLHSAHRVLAAETTPPAIVPIYFTATVSSTPPLAPADPRLEAVHGLLANATLAQTVYAAVSSRRVRVRVAVGSGGFIRDCSDASLSAYKARLGSLLALSTVDVLVLCVVQGGGGGGSSNSTQAPRPPACSALSAALVLDTTLRLAPTANVTAMQYRLAALPGTDTTLRGMCVPSPAYMAPAGASLDVVLSMPDPTRLYAAAATAAAASPPPMPLAASGLTPPPPPAAALGNTSNIDNGSGDAAAFLSRVVEALTSDLQLAIALGVGVPLEQVQVVPGTLQMRLPPSPPPSPPLPPPLPPLPSPSALPVVVVRDPNTVGTFESSRQWSIPIIISLSVAAGLVALLMIVAYVRSKRKRDSSRMLHRAKSSARAVHFNDDEVMDTTAPGAGPAGPKDEEVARQMSLAAPEMAAMGLGLAGVSFSGVSKSGVSMSARSLTGGAAAGTTGDAAPAGRRSFKKVLSKVMGREVPSDEESGIGAAAAAVDEDRRLPPVSRVRSAVQQDMLKRAALRRLLEENKAAAGGGGHGAVDRSAASAAVVGTRAGAGAGVGAWPSLAAVTTKAPRSQPSGHKGAALALANDNGSAGGGGPSDDASSGSGDDYVGGLTDSDQQGDMGAAAAAAALLQRRSVTTAGVLSGGSASGSGRPRSAMLRSGAGNGTGSGRNINVSFAQEVAVEDARAARSVSHAGRTAPVAHHAAMGPAAVVHEGAAGGRVGGLLARMFSRKSKSGAPEDEEGGGHSSRALMRSPSRVGTIVSTRDGDELAAAAAAVGDDGEDGDDSDDGAALPERGGPDFAMPASAGAAAAAAAAGGSGATSPVASYRSLGGASARSMGGISARRVDSYKSVVQDETGQGIMVYEQRRPPRGHRSHTDMGLAGTGVAGAAAAAVAAALQGRMSGDPDRARMQAQAREREREQMSPDVLSRPAQGPTASPPTKPEPQKRNTIAGFLFSPFRSSGTASIPSPGAAATAAILASTRPPAPSPLRRSITAASTEDPNDPNGVASSTSPFDSKSHGYGGPSRQGTSNSNSQPSDRLSPPPVPPRRAAALSGREPLRSPQRSGGSGSGMAGGGAGYSLRRQLLSSNSEVMAAEGLLPVMPPAHMVPASLDYDEEDIRVEAAPRGLGNLLASAPSFRAARTNSRTGEAALSSSGTAAGAAAAAMMASSPQLGGGGNSRPASRAGSITNPGVTGGAPGGVPRAVGRRASQVLGVEEGGIARPASASMGGGRPPSRPASPLPSDGGWNQVKEQSVSGGSGGGGTGNRHQPPKRRGSRFASGTQSSLMSPSPRSREDEWPAAVASGSGGGGGVSSGAGSPNVVGVARMMTLTTVGEETGASGRLSGFVGVGAAMPSAGVGSDVDAEMLALGMREVPGDLSLGPGSSTRTTGQLKGMAAMSLQSDGRLASGGGGAWGTSSASGGHYGVMAAAALASDGAGVARPLGGLRQSVIPSLSAAGGGGSRSFSGKPPLPRSSAAGQRVGWAPGVAGDDGSRGGSPARSVASPRDQAVASSTGLMGAGGRAGGGGVRNGVRFSGGLNSMDDDGGSSDGGARWAALKDSVNETLAAAGSELGGGGDAAQPAGRTWRRSVTAFSQRTRASAAGNLQASAGTEAGHDGDGGGDGEAAASALRAWTTRRALSIRQHAGTDSGFASLATGPRDEPPAAAAGGGGGERLKLDGLLAAGSGGSGSGGGAEPAAARKGAWRMHENGLWDTAPSDKSIPPLGKK</sequence>
<feature type="region of interest" description="Disordered" evidence="1">
    <location>
        <begin position="1528"/>
        <end position="1597"/>
    </location>
</feature>
<keyword evidence="2" id="KW-0472">Membrane</keyword>
<feature type="compositionally biased region" description="Low complexity" evidence="1">
    <location>
        <begin position="1273"/>
        <end position="1282"/>
    </location>
</feature>